<evidence type="ECO:0000313" key="3">
    <source>
        <dbReference type="Proteomes" id="UP000033187"/>
    </source>
</evidence>
<keyword evidence="3" id="KW-1185">Reference proteome</keyword>
<gene>
    <name evidence="2" type="ORF">YBN1229_v1_2311</name>
</gene>
<feature type="region of interest" description="Disordered" evidence="1">
    <location>
        <begin position="1"/>
        <end position="40"/>
    </location>
</feature>
<sequence length="40" mass="4684">MLIKDYVPGDQEVQKNRHNVPPSNRRRPLAFDIKAQQIPN</sequence>
<evidence type="ECO:0000313" key="2">
    <source>
        <dbReference type="EMBL" id="CPR19766.1"/>
    </source>
</evidence>
<accession>A0A0D6JFW8</accession>
<protein>
    <submittedName>
        <fullName evidence="2">Uncharacterized protein</fullName>
    </submittedName>
</protein>
<dbReference type="AlphaFoldDB" id="A0A0D6JFW8"/>
<dbReference type="KEGG" id="fiy:BN1229_v1_2311"/>
<reference evidence="3" key="1">
    <citation type="submission" date="2015-02" db="EMBL/GenBank/DDBJ databases">
        <authorList>
            <person name="Chooi Y.-H."/>
        </authorList>
    </citation>
    <scope>NUCLEOTIDE SEQUENCE [LARGE SCALE GENOMIC DNA]</scope>
    <source>
        <strain evidence="3">strain Y</strain>
    </source>
</reference>
<name>A0A0D6JFW8_9HYPH</name>
<organism evidence="2 3">
    <name type="scientific">Candidatus Filomicrobium marinum</name>
    <dbReference type="NCBI Taxonomy" id="1608628"/>
    <lineage>
        <taxon>Bacteria</taxon>
        <taxon>Pseudomonadati</taxon>
        <taxon>Pseudomonadota</taxon>
        <taxon>Alphaproteobacteria</taxon>
        <taxon>Hyphomicrobiales</taxon>
        <taxon>Hyphomicrobiaceae</taxon>
        <taxon>Filomicrobium</taxon>
    </lineage>
</organism>
<dbReference type="Proteomes" id="UP000033187">
    <property type="component" value="Chromosome 1"/>
</dbReference>
<proteinExistence type="predicted"/>
<evidence type="ECO:0000256" key="1">
    <source>
        <dbReference type="SAM" id="MobiDB-lite"/>
    </source>
</evidence>
<dbReference type="EMBL" id="LN829119">
    <property type="protein sequence ID" value="CPR19766.1"/>
    <property type="molecule type" value="Genomic_DNA"/>
</dbReference>